<keyword evidence="1" id="KW-0732">Signal</keyword>
<dbReference type="Proteomes" id="UP001302949">
    <property type="component" value="Unassembled WGS sequence"/>
</dbReference>
<dbReference type="EMBL" id="JAYFUM010000005">
    <property type="protein sequence ID" value="MEA5138201.1"/>
    <property type="molecule type" value="Genomic_DNA"/>
</dbReference>
<sequence length="370" mass="42698">MKKLLCFIILSLCIFSKSDAQILNDSAVRALISQGLDKMYAYDFKESSEIFHKIKAKYPQHPVSYTLMAIQLELQYFPLKDFPAQQKNYLSYLNQSRALAEEMLEKNEDDIEANFFELATLGYIAAYDADNQDFFKAVGVAKKAYSHLKKGLNWTEKQPEFLYTSGMYNYYRVEYPETHSMIKPLIWMFADGNKKLGLQQLDLATRKTVFVKTEATFYAGYVYLKYESNPAKALYYNNILTERYPENVLFQMQRTEALTGIGKYGEAEEFANKLLKQKGIMYQCAGTIFKGIITEKEKKDDKTAEALLLKGVKMPFDERFTKDYHGLAYMALARIAKRAGQYDKMKEYAKKAVKIAEYKSTIAEAKAILK</sequence>
<comment type="caution">
    <text evidence="2">The sequence shown here is derived from an EMBL/GenBank/DDBJ whole genome shotgun (WGS) entry which is preliminary data.</text>
</comment>
<dbReference type="SUPFAM" id="SSF48452">
    <property type="entry name" value="TPR-like"/>
    <property type="match status" value="1"/>
</dbReference>
<dbReference type="InterPro" id="IPR011990">
    <property type="entry name" value="TPR-like_helical_dom_sf"/>
</dbReference>
<feature type="signal peptide" evidence="1">
    <location>
        <begin position="1"/>
        <end position="20"/>
    </location>
</feature>
<name>A0ABU5Q5X8_9BACT</name>
<accession>A0ABU5Q5X8</accession>
<dbReference type="RefSeq" id="WP_323295370.1">
    <property type="nucleotide sequence ID" value="NZ_JAYFUM010000005.1"/>
</dbReference>
<dbReference type="Gene3D" id="1.25.40.10">
    <property type="entry name" value="Tetratricopeptide repeat domain"/>
    <property type="match status" value="1"/>
</dbReference>
<gene>
    <name evidence="2" type="ORF">VB248_03615</name>
</gene>
<evidence type="ECO:0000256" key="1">
    <source>
        <dbReference type="SAM" id="SignalP"/>
    </source>
</evidence>
<evidence type="ECO:0000313" key="3">
    <source>
        <dbReference type="Proteomes" id="UP001302949"/>
    </source>
</evidence>
<feature type="chain" id="PRO_5047102047" evidence="1">
    <location>
        <begin position="21"/>
        <end position="370"/>
    </location>
</feature>
<protein>
    <submittedName>
        <fullName evidence="2">ABC transporter substrate-binding protein</fullName>
    </submittedName>
</protein>
<evidence type="ECO:0000313" key="2">
    <source>
        <dbReference type="EMBL" id="MEA5138201.1"/>
    </source>
</evidence>
<organism evidence="2 3">
    <name type="scientific">Arcicella rigui</name>
    <dbReference type="NCBI Taxonomy" id="797020"/>
    <lineage>
        <taxon>Bacteria</taxon>
        <taxon>Pseudomonadati</taxon>
        <taxon>Bacteroidota</taxon>
        <taxon>Cytophagia</taxon>
        <taxon>Cytophagales</taxon>
        <taxon>Flectobacillaceae</taxon>
        <taxon>Arcicella</taxon>
    </lineage>
</organism>
<keyword evidence="3" id="KW-1185">Reference proteome</keyword>
<reference evidence="2 3" key="1">
    <citation type="submission" date="2023-12" db="EMBL/GenBank/DDBJ databases">
        <title>Novel species of the genus Arcicella isolated from rivers.</title>
        <authorList>
            <person name="Lu H."/>
        </authorList>
    </citation>
    <scope>NUCLEOTIDE SEQUENCE [LARGE SCALE GENOMIC DNA]</scope>
    <source>
        <strain evidence="2 3">KCTC 23307</strain>
    </source>
</reference>
<proteinExistence type="predicted"/>